<dbReference type="OrthoDB" id="9787070at2"/>
<dbReference type="PANTHER" id="PTHR35561:SF1">
    <property type="entry name" value="RNA 2',3'-CYCLIC PHOSPHODIESTERASE"/>
    <property type="match status" value="1"/>
</dbReference>
<dbReference type="Proteomes" id="UP000245166">
    <property type="component" value="Unassembled WGS sequence"/>
</dbReference>
<dbReference type="GO" id="GO:0004113">
    <property type="term" value="F:2',3'-cyclic-nucleotide 3'-phosphodiesterase activity"/>
    <property type="evidence" value="ECO:0007669"/>
    <property type="project" value="InterPro"/>
</dbReference>
<dbReference type="EC" id="3.1.4.58" evidence="2"/>
<sequence length="192" mass="21525">MRMFVALRVPVEAREDLETFLESRLDAFDVGWTPPEHWHLTLAFLGSVPERTLDDLTERLATAASRRSTVTLRLAGAGAIPDPFAARVLHLAPDLEPDARLELDRLSAAARTAATTSGIEVDGARFHPHVTLARSRHAMNAARWLQVMDTYRGPTWVADEIELVRSNLGEGRRHPRRHEVVNRFPLRWGQGG</sequence>
<comment type="similarity">
    <text evidence="2">Belongs to the 2H phosphoesterase superfamily. ThpR family.</text>
</comment>
<dbReference type="RefSeq" id="WP_109229437.1">
    <property type="nucleotide sequence ID" value="NZ_PYHR01000002.1"/>
</dbReference>
<proteinExistence type="inferred from homology"/>
<keyword evidence="1 2" id="KW-0378">Hydrolase</keyword>
<dbReference type="NCBIfam" id="TIGR02258">
    <property type="entry name" value="2_5_ligase"/>
    <property type="match status" value="1"/>
</dbReference>
<evidence type="ECO:0000313" key="4">
    <source>
        <dbReference type="Proteomes" id="UP000245166"/>
    </source>
</evidence>
<dbReference type="PANTHER" id="PTHR35561">
    <property type="entry name" value="RNA 2',3'-CYCLIC PHOSPHODIESTERASE"/>
    <property type="match status" value="1"/>
</dbReference>
<accession>A0A2U1ZVN9</accession>
<dbReference type="Pfam" id="PF13563">
    <property type="entry name" value="2_5_RNA_ligase2"/>
    <property type="match status" value="1"/>
</dbReference>
<evidence type="ECO:0000256" key="1">
    <source>
        <dbReference type="ARBA" id="ARBA00022801"/>
    </source>
</evidence>
<feature type="short sequence motif" description="HXTX 2" evidence="2">
    <location>
        <begin position="129"/>
        <end position="132"/>
    </location>
</feature>
<evidence type="ECO:0000313" key="3">
    <source>
        <dbReference type="EMBL" id="PWD51056.1"/>
    </source>
</evidence>
<feature type="active site" description="Proton acceptor" evidence="2">
    <location>
        <position position="129"/>
    </location>
</feature>
<feature type="active site" description="Proton donor" evidence="2">
    <location>
        <position position="39"/>
    </location>
</feature>
<dbReference type="AlphaFoldDB" id="A0A2U1ZVN9"/>
<dbReference type="GO" id="GO:0008664">
    <property type="term" value="F:RNA 2',3'-cyclic 3'-phosphodiesterase activity"/>
    <property type="evidence" value="ECO:0007669"/>
    <property type="project" value="UniProtKB-EC"/>
</dbReference>
<organism evidence="3 4">
    <name type="scientific">Serinibacter arcticus</name>
    <dbReference type="NCBI Taxonomy" id="1655435"/>
    <lineage>
        <taxon>Bacteria</taxon>
        <taxon>Bacillati</taxon>
        <taxon>Actinomycetota</taxon>
        <taxon>Actinomycetes</taxon>
        <taxon>Micrococcales</taxon>
        <taxon>Beutenbergiaceae</taxon>
        <taxon>Serinibacter</taxon>
    </lineage>
</organism>
<name>A0A2U1ZVN9_9MICO</name>
<reference evidence="3 4" key="1">
    <citation type="submission" date="2018-03" db="EMBL/GenBank/DDBJ databases">
        <title>Genome assembly of novel Miniimonas species PCH200.</title>
        <authorList>
            <person name="Thakur V."/>
            <person name="Kumar V."/>
            <person name="Singh D."/>
        </authorList>
    </citation>
    <scope>NUCLEOTIDE SEQUENCE [LARGE SCALE GENOMIC DNA]</scope>
    <source>
        <strain evidence="3 4">PCH200</strain>
    </source>
</reference>
<feature type="short sequence motif" description="HXTX 1" evidence="2">
    <location>
        <begin position="39"/>
        <end position="42"/>
    </location>
</feature>
<comment type="caution">
    <text evidence="3">The sequence shown here is derived from an EMBL/GenBank/DDBJ whole genome shotgun (WGS) entry which is preliminary data.</text>
</comment>
<dbReference type="Gene3D" id="3.90.1140.10">
    <property type="entry name" value="Cyclic phosphodiesterase"/>
    <property type="match status" value="1"/>
</dbReference>
<dbReference type="HAMAP" id="MF_01940">
    <property type="entry name" value="RNA_CPDase"/>
    <property type="match status" value="1"/>
</dbReference>
<protein>
    <recommendedName>
        <fullName evidence="2">RNA 2',3'-cyclic phosphodiesterase</fullName>
        <shortName evidence="2">RNA 2',3'-CPDase</shortName>
        <ecNumber evidence="2">3.1.4.58</ecNumber>
    </recommendedName>
</protein>
<gene>
    <name evidence="3" type="primary">thpR</name>
    <name evidence="3" type="ORF">C8046_10745</name>
</gene>
<dbReference type="InterPro" id="IPR004175">
    <property type="entry name" value="RNA_CPDase"/>
</dbReference>
<evidence type="ECO:0000256" key="2">
    <source>
        <dbReference type="HAMAP-Rule" id="MF_01940"/>
    </source>
</evidence>
<dbReference type="InterPro" id="IPR009097">
    <property type="entry name" value="Cyclic_Pdiesterase"/>
</dbReference>
<comment type="catalytic activity">
    <reaction evidence="2">
        <text>a 3'-end 2',3'-cyclophospho-ribonucleotide-RNA + H2O = a 3'-end 2'-phospho-ribonucleotide-RNA + H(+)</text>
        <dbReference type="Rhea" id="RHEA:11828"/>
        <dbReference type="Rhea" id="RHEA-COMP:10464"/>
        <dbReference type="Rhea" id="RHEA-COMP:17353"/>
        <dbReference type="ChEBI" id="CHEBI:15377"/>
        <dbReference type="ChEBI" id="CHEBI:15378"/>
        <dbReference type="ChEBI" id="CHEBI:83064"/>
        <dbReference type="ChEBI" id="CHEBI:173113"/>
        <dbReference type="EC" id="3.1.4.58"/>
    </reaction>
</comment>
<dbReference type="SUPFAM" id="SSF55144">
    <property type="entry name" value="LigT-like"/>
    <property type="match status" value="1"/>
</dbReference>
<dbReference type="EMBL" id="PYHR01000002">
    <property type="protein sequence ID" value="PWD51056.1"/>
    <property type="molecule type" value="Genomic_DNA"/>
</dbReference>
<comment type="function">
    <text evidence="2">Hydrolyzes RNA 2',3'-cyclic phosphodiester to an RNA 2'-phosphomonoester.</text>
</comment>
<keyword evidence="4" id="KW-1185">Reference proteome</keyword>